<reference evidence="2 3" key="1">
    <citation type="submission" date="2020-08" db="EMBL/GenBank/DDBJ databases">
        <title>Acidobacteriota in marine sediments use diverse sulfur dissimilation pathways.</title>
        <authorList>
            <person name="Wasmund K."/>
        </authorList>
    </citation>
    <scope>NUCLEOTIDE SEQUENCE [LARGE SCALE GENOMIC DNA]</scope>
    <source>
        <strain evidence="2">MAG AM3-A</strain>
    </source>
</reference>
<evidence type="ECO:0000256" key="1">
    <source>
        <dbReference type="SAM" id="Phobius"/>
    </source>
</evidence>
<name>A0A8J6Y9H2_9BACT</name>
<evidence type="ECO:0000313" key="3">
    <source>
        <dbReference type="Proteomes" id="UP000598633"/>
    </source>
</evidence>
<gene>
    <name evidence="2" type="ORF">IFJ97_06885</name>
</gene>
<keyword evidence="1" id="KW-0472">Membrane</keyword>
<organism evidence="2 3">
    <name type="scientific">Candidatus Sulfomarinibacter kjeldsenii</name>
    <dbReference type="NCBI Taxonomy" id="2885994"/>
    <lineage>
        <taxon>Bacteria</taxon>
        <taxon>Pseudomonadati</taxon>
        <taxon>Acidobacteriota</taxon>
        <taxon>Thermoanaerobaculia</taxon>
        <taxon>Thermoanaerobaculales</taxon>
        <taxon>Candidatus Sulfomarinibacteraceae</taxon>
        <taxon>Candidatus Sulfomarinibacter</taxon>
    </lineage>
</organism>
<keyword evidence="1" id="KW-0812">Transmembrane</keyword>
<dbReference type="AlphaFoldDB" id="A0A8J6Y9H2"/>
<proteinExistence type="predicted"/>
<evidence type="ECO:0000313" key="2">
    <source>
        <dbReference type="EMBL" id="MBD3871064.1"/>
    </source>
</evidence>
<protein>
    <submittedName>
        <fullName evidence="2">Uncharacterized protein</fullName>
    </submittedName>
</protein>
<dbReference type="Proteomes" id="UP000598633">
    <property type="component" value="Unassembled WGS sequence"/>
</dbReference>
<feature type="transmembrane region" description="Helical" evidence="1">
    <location>
        <begin position="43"/>
        <end position="63"/>
    </location>
</feature>
<dbReference type="EMBL" id="JACXWA010000112">
    <property type="protein sequence ID" value="MBD3871064.1"/>
    <property type="molecule type" value="Genomic_DNA"/>
</dbReference>
<keyword evidence="1" id="KW-1133">Transmembrane helix</keyword>
<sequence>MLDRVICEGCGKKLQAGSTICLHCGWDQTAALARPESISVVEYILAGGWRLVVYGLIIALPFLGFMRLRTTGPGPDLPTTLRWMAFGDGGRAAELETIHRMHEIGAAAARYAVREMELPSFDGEWEEVLARAATARVRGWIPLVFYGADTGMAPASVRELYEVRSVDGWGRPYQITVRPIARDEAAFDDEIVIADLEEGLQATFFTVDQPDLVHGEWVRLLIESAGADGEFDTEDDLRMISYVLVGHVFRLLYDPSVIQVEIERAYTIGRHYYRIEGSQYDLIDARLLAEYRLTSIH</sequence>
<accession>A0A8J6Y9H2</accession>
<comment type="caution">
    <text evidence="2">The sequence shown here is derived from an EMBL/GenBank/DDBJ whole genome shotgun (WGS) entry which is preliminary data.</text>
</comment>